<evidence type="ECO:0000313" key="2">
    <source>
        <dbReference type="EMBL" id="AWV96787.1"/>
    </source>
</evidence>
<proteinExistence type="predicted"/>
<dbReference type="InterPro" id="IPR036761">
    <property type="entry name" value="TTHA0802/YceI-like_sf"/>
</dbReference>
<dbReference type="SUPFAM" id="SSF101874">
    <property type="entry name" value="YceI-like"/>
    <property type="match status" value="1"/>
</dbReference>
<sequence length="203" mass="22529">MGFRINKMKKNITALSLIVLIGLTNICYAQAIYHVQKNSSEDIRLKGTSTLHDWEMKAGSVSGEAQFIFKKSTEIALTSIKFLSFDLRVKDLKSDNKGLDKNAYEALKADKYEEIGYKLSSVKISEEKGGFLLKTNGKLSVAGVTKDIVMDVHAVVKENGAVSCKGSYKLKMTDYNVKPPSFLLGAMKTGDDIMLYFSVTYIQ</sequence>
<dbReference type="InterPro" id="IPR007372">
    <property type="entry name" value="Lipid/polyisoprenoid-bd_YceI"/>
</dbReference>
<gene>
    <name evidence="2" type="ORF">DJ013_00710</name>
</gene>
<feature type="domain" description="Lipid/polyisoprenoid-binding YceI-like" evidence="1">
    <location>
        <begin position="54"/>
        <end position="200"/>
    </location>
</feature>
<dbReference type="OrthoDB" id="9794147at2"/>
<dbReference type="KEGG" id="als:DJ013_00710"/>
<evidence type="ECO:0000259" key="1">
    <source>
        <dbReference type="Pfam" id="PF04264"/>
    </source>
</evidence>
<dbReference type="AlphaFoldDB" id="A0A2Z4G6K3"/>
<organism evidence="2 3">
    <name type="scientific">Arcticibacterium luteifluviistationis</name>
    <dbReference type="NCBI Taxonomy" id="1784714"/>
    <lineage>
        <taxon>Bacteria</taxon>
        <taxon>Pseudomonadati</taxon>
        <taxon>Bacteroidota</taxon>
        <taxon>Cytophagia</taxon>
        <taxon>Cytophagales</taxon>
        <taxon>Leadbetterellaceae</taxon>
        <taxon>Arcticibacterium</taxon>
    </lineage>
</organism>
<evidence type="ECO:0000313" key="3">
    <source>
        <dbReference type="Proteomes" id="UP000249873"/>
    </source>
</evidence>
<name>A0A2Z4G6K3_9BACT</name>
<dbReference type="Gene3D" id="2.40.128.110">
    <property type="entry name" value="Lipid/polyisoprenoid-binding, YceI-like"/>
    <property type="match status" value="1"/>
</dbReference>
<dbReference type="Proteomes" id="UP000249873">
    <property type="component" value="Chromosome"/>
</dbReference>
<dbReference type="Pfam" id="PF04264">
    <property type="entry name" value="YceI"/>
    <property type="match status" value="1"/>
</dbReference>
<keyword evidence="3" id="KW-1185">Reference proteome</keyword>
<reference evidence="2 3" key="1">
    <citation type="submission" date="2018-05" db="EMBL/GenBank/DDBJ databases">
        <title>Complete genome sequence of Arcticibacterium luteifluviistationis SM1504T, a cytophagaceae bacterium isolated from Arctic surface seawater.</title>
        <authorList>
            <person name="Li Y."/>
            <person name="Qin Q.-L."/>
        </authorList>
    </citation>
    <scope>NUCLEOTIDE SEQUENCE [LARGE SCALE GENOMIC DNA]</scope>
    <source>
        <strain evidence="2 3">SM1504</strain>
    </source>
</reference>
<dbReference type="EMBL" id="CP029480">
    <property type="protein sequence ID" value="AWV96787.1"/>
    <property type="molecule type" value="Genomic_DNA"/>
</dbReference>
<protein>
    <recommendedName>
        <fullName evidence="1">Lipid/polyisoprenoid-binding YceI-like domain-containing protein</fullName>
    </recommendedName>
</protein>
<accession>A0A2Z4G6K3</accession>